<dbReference type="InterPro" id="IPR007890">
    <property type="entry name" value="CHASE2"/>
</dbReference>
<dbReference type="Gene3D" id="3.30.70.1230">
    <property type="entry name" value="Nucleotide cyclase"/>
    <property type="match status" value="1"/>
</dbReference>
<dbReference type="InterPro" id="IPR001054">
    <property type="entry name" value="A/G_cyclase"/>
</dbReference>
<dbReference type="Pfam" id="PF00211">
    <property type="entry name" value="Guanylate_cyc"/>
    <property type="match status" value="1"/>
</dbReference>
<dbReference type="Proteomes" id="UP000184529">
    <property type="component" value="Unassembled WGS sequence"/>
</dbReference>
<reference evidence="5" key="1">
    <citation type="submission" date="2016-11" db="EMBL/GenBank/DDBJ databases">
        <authorList>
            <person name="Varghese N."/>
            <person name="Submissions S."/>
        </authorList>
    </citation>
    <scope>NUCLEOTIDE SEQUENCE [LARGE SCALE GENOMIC DNA]</scope>
    <source>
        <strain evidence="5">DSM 16057</strain>
    </source>
</reference>
<evidence type="ECO:0000256" key="1">
    <source>
        <dbReference type="ARBA" id="ARBA00005381"/>
    </source>
</evidence>
<name>A0A1M6AKT2_9FIRM</name>
<keyword evidence="2" id="KW-0472">Membrane</keyword>
<evidence type="ECO:0000256" key="2">
    <source>
        <dbReference type="SAM" id="Phobius"/>
    </source>
</evidence>
<dbReference type="CDD" id="cd07302">
    <property type="entry name" value="CHD"/>
    <property type="match status" value="1"/>
</dbReference>
<dbReference type="PROSITE" id="PS50125">
    <property type="entry name" value="GUANYLATE_CYCLASE_2"/>
    <property type="match status" value="1"/>
</dbReference>
<accession>A0A1M6AKT2</accession>
<proteinExistence type="inferred from homology"/>
<evidence type="ECO:0000313" key="4">
    <source>
        <dbReference type="EMBL" id="SHI36938.1"/>
    </source>
</evidence>
<protein>
    <submittedName>
        <fullName evidence="4">Adenylate cyclase</fullName>
    </submittedName>
</protein>
<keyword evidence="2" id="KW-1133">Transmembrane helix</keyword>
<dbReference type="PANTHER" id="PTHR43081">
    <property type="entry name" value="ADENYLATE CYCLASE, TERMINAL-DIFFERENTIATION SPECIFIC-RELATED"/>
    <property type="match status" value="1"/>
</dbReference>
<feature type="transmembrane region" description="Helical" evidence="2">
    <location>
        <begin position="55"/>
        <end position="74"/>
    </location>
</feature>
<dbReference type="AlphaFoldDB" id="A0A1M6AKT2"/>
<dbReference type="PANTHER" id="PTHR43081:SF1">
    <property type="entry name" value="ADENYLATE CYCLASE, TERMINAL-DIFFERENTIATION SPECIFIC"/>
    <property type="match status" value="1"/>
</dbReference>
<dbReference type="Pfam" id="PF05226">
    <property type="entry name" value="CHASE2"/>
    <property type="match status" value="1"/>
</dbReference>
<dbReference type="SMART" id="SM00044">
    <property type="entry name" value="CYCc"/>
    <property type="match status" value="1"/>
</dbReference>
<dbReference type="InterPro" id="IPR029787">
    <property type="entry name" value="Nucleotide_cyclase"/>
</dbReference>
<dbReference type="GO" id="GO:0035556">
    <property type="term" value="P:intracellular signal transduction"/>
    <property type="evidence" value="ECO:0007669"/>
    <property type="project" value="InterPro"/>
</dbReference>
<dbReference type="GO" id="GO:0006171">
    <property type="term" value="P:cAMP biosynthetic process"/>
    <property type="evidence" value="ECO:0007669"/>
    <property type="project" value="TreeGrafter"/>
</dbReference>
<keyword evidence="5" id="KW-1185">Reference proteome</keyword>
<keyword evidence="2" id="KW-0812">Transmembrane</keyword>
<organism evidence="4 5">
    <name type="scientific">Desulfofundulus thermosubterraneus DSM 16057</name>
    <dbReference type="NCBI Taxonomy" id="1121432"/>
    <lineage>
        <taxon>Bacteria</taxon>
        <taxon>Bacillati</taxon>
        <taxon>Bacillota</taxon>
        <taxon>Clostridia</taxon>
        <taxon>Eubacteriales</taxon>
        <taxon>Peptococcaceae</taxon>
        <taxon>Desulfofundulus</taxon>
    </lineage>
</organism>
<feature type="transmembrane region" description="Helical" evidence="2">
    <location>
        <begin position="381"/>
        <end position="399"/>
    </location>
</feature>
<dbReference type="GO" id="GO:0004016">
    <property type="term" value="F:adenylate cyclase activity"/>
    <property type="evidence" value="ECO:0007669"/>
    <property type="project" value="UniProtKB-ARBA"/>
</dbReference>
<dbReference type="RefSeq" id="WP_242656187.1">
    <property type="nucleotide sequence ID" value="NZ_FQZM01000003.1"/>
</dbReference>
<dbReference type="EMBL" id="FQZM01000003">
    <property type="protein sequence ID" value="SHI36938.1"/>
    <property type="molecule type" value="Genomic_DNA"/>
</dbReference>
<dbReference type="SUPFAM" id="SSF55073">
    <property type="entry name" value="Nucleotide cyclase"/>
    <property type="match status" value="1"/>
</dbReference>
<dbReference type="SMART" id="SM01080">
    <property type="entry name" value="CHASE2"/>
    <property type="match status" value="1"/>
</dbReference>
<feature type="domain" description="Guanylate cyclase" evidence="3">
    <location>
        <begin position="467"/>
        <end position="599"/>
    </location>
</feature>
<feature type="transmembrane region" description="Helical" evidence="2">
    <location>
        <begin position="405"/>
        <end position="425"/>
    </location>
</feature>
<evidence type="ECO:0000259" key="3">
    <source>
        <dbReference type="PROSITE" id="PS50125"/>
    </source>
</evidence>
<comment type="similarity">
    <text evidence="1">Belongs to the adenylyl cyclase class-3 family.</text>
</comment>
<evidence type="ECO:0000313" key="5">
    <source>
        <dbReference type="Proteomes" id="UP000184529"/>
    </source>
</evidence>
<gene>
    <name evidence="4" type="ORF">SAMN02745219_00179</name>
</gene>
<dbReference type="STRING" id="1121432.SAMN02745219_00179"/>
<dbReference type="InterPro" id="IPR050697">
    <property type="entry name" value="Adenylyl/Guanylyl_Cyclase_3/4"/>
</dbReference>
<feature type="transmembrane region" description="Helical" evidence="2">
    <location>
        <begin position="349"/>
        <end position="369"/>
    </location>
</feature>
<sequence>MIVKQEKIECDILPLCCPEDTNEEEERSLDPHNGSQKNPFWLMGRAIARFLSGRLLLPLLFFLLVEVGVLVGLFERAEMSLYDAWFRLKGAQDPGDEVIIVAIDDRSIQELGPLAWPRLVHARLLDKLRQARVVGFDLMFDMPTAPHEDATLAEAVARHGRVVLAGHFAFEKEGRETVQVFRGPLPEIADGAVEVGFTNVPADEDRVVRRITLVDVNTLGVPVPCFGLAVGLVAAGEKSESLVLASPGCLQAGQRNIPVDRLYRSMPCFYGPQGTFKTVSFIDALNADPSVFRNKIVLVGATSPDVHDFFPTPFTTSNLVLSGSLPVPGVEIHASVVQSFLDSHWYRRVTPVVNLILLFLAGLITHLVVSGRGPWTGLAGMLALITAFTGVAAGAWWYGHLWLNLAAPLVLIFLTYAGSAAAGFVQAEMARRRIRAMFARYVSPAVAAELMKNPEMVELGGRRQEVSVMFCDIRGFTAYSENKPPEEVVSRLNNYLTAMTEVIFRHGGTLDKYLGDGLMAVFGAPLPYPDHVRRAIDAALEIQERVAELNHSWEMKGQPPMKVGVGINSGTVLVGNVGSPERMDYTVIGENVNLASRLEGLTKTYGVSIVISERSAHLLPEEPSRPWQLVELGRAEVRGFTVPIGVYTAVRGEGAVPPAPSKEKQAQLSINQAHVNKPDAQMDLPGFHTSGFNFVGQGVKKIKI</sequence>